<comment type="caution">
    <text evidence="4">The sequence shown here is derived from an EMBL/GenBank/DDBJ whole genome shotgun (WGS) entry which is preliminary data.</text>
</comment>
<keyword evidence="1" id="KW-0067">ATP-binding</keyword>
<dbReference type="CDD" id="cd04301">
    <property type="entry name" value="NAT_SF"/>
    <property type="match status" value="1"/>
</dbReference>
<dbReference type="EC" id="2.3.1.-" evidence="4"/>
<dbReference type="InterPro" id="IPR000182">
    <property type="entry name" value="GNAT_dom"/>
</dbReference>
<dbReference type="RefSeq" id="WP_398283774.1">
    <property type="nucleotide sequence ID" value="NZ_JBITLV010000007.1"/>
</dbReference>
<dbReference type="PANTHER" id="PTHR42793:SF1">
    <property type="entry name" value="PEPTIDYL-LYSINE N-ACETYLTRANSFERASE PATZ"/>
    <property type="match status" value="1"/>
</dbReference>
<dbReference type="PROSITE" id="PS50975">
    <property type="entry name" value="ATP_GRASP"/>
    <property type="match status" value="1"/>
</dbReference>
<dbReference type="EMBL" id="JBITLV010000007">
    <property type="protein sequence ID" value="MFI7589249.1"/>
    <property type="molecule type" value="Genomic_DNA"/>
</dbReference>
<dbReference type="SUPFAM" id="SSF55729">
    <property type="entry name" value="Acyl-CoA N-acyltransferases (Nat)"/>
    <property type="match status" value="1"/>
</dbReference>
<protein>
    <submittedName>
        <fullName evidence="4">GNAT family N-acetyltransferase</fullName>
        <ecNumber evidence="4">2.3.1.-</ecNumber>
    </submittedName>
</protein>
<dbReference type="InterPro" id="IPR036291">
    <property type="entry name" value="NAD(P)-bd_dom_sf"/>
</dbReference>
<dbReference type="SUPFAM" id="SSF51735">
    <property type="entry name" value="NAD(P)-binding Rossmann-fold domains"/>
    <property type="match status" value="1"/>
</dbReference>
<feature type="domain" description="N-acetyltransferase" evidence="3">
    <location>
        <begin position="35"/>
        <end position="185"/>
    </location>
</feature>
<keyword evidence="5" id="KW-1185">Reference proteome</keyword>
<dbReference type="SUPFAM" id="SSF52210">
    <property type="entry name" value="Succinyl-CoA synthetase domains"/>
    <property type="match status" value="2"/>
</dbReference>
<dbReference type="InterPro" id="IPR032875">
    <property type="entry name" value="Succ_CoA_lig_flav_dom"/>
</dbReference>
<evidence type="ECO:0000259" key="3">
    <source>
        <dbReference type="PROSITE" id="PS51186"/>
    </source>
</evidence>
<dbReference type="SUPFAM" id="SSF56059">
    <property type="entry name" value="Glutathione synthetase ATP-binding domain-like"/>
    <property type="match status" value="1"/>
</dbReference>
<evidence type="ECO:0000259" key="2">
    <source>
        <dbReference type="PROSITE" id="PS50975"/>
    </source>
</evidence>
<dbReference type="Pfam" id="PF13607">
    <property type="entry name" value="Succ_CoA_lig"/>
    <property type="match status" value="1"/>
</dbReference>
<dbReference type="GO" id="GO:0016746">
    <property type="term" value="F:acyltransferase activity"/>
    <property type="evidence" value="ECO:0007669"/>
    <property type="project" value="UniProtKB-KW"/>
</dbReference>
<evidence type="ECO:0000313" key="4">
    <source>
        <dbReference type="EMBL" id="MFI7589249.1"/>
    </source>
</evidence>
<dbReference type="Gene3D" id="3.40.50.720">
    <property type="entry name" value="NAD(P)-binding Rossmann-like Domain"/>
    <property type="match status" value="1"/>
</dbReference>
<dbReference type="Proteomes" id="UP001612915">
    <property type="component" value="Unassembled WGS sequence"/>
</dbReference>
<dbReference type="InterPro" id="IPR011761">
    <property type="entry name" value="ATP-grasp"/>
</dbReference>
<dbReference type="Gene3D" id="3.30.1490.20">
    <property type="entry name" value="ATP-grasp fold, A domain"/>
    <property type="match status" value="1"/>
</dbReference>
<organism evidence="4 5">
    <name type="scientific">Spongisporangium articulatum</name>
    <dbReference type="NCBI Taxonomy" id="3362603"/>
    <lineage>
        <taxon>Bacteria</taxon>
        <taxon>Bacillati</taxon>
        <taxon>Actinomycetota</taxon>
        <taxon>Actinomycetes</taxon>
        <taxon>Kineosporiales</taxon>
        <taxon>Kineosporiaceae</taxon>
        <taxon>Spongisporangium</taxon>
    </lineage>
</organism>
<dbReference type="InterPro" id="IPR013815">
    <property type="entry name" value="ATP_grasp_subdomain_1"/>
</dbReference>
<reference evidence="4 5" key="1">
    <citation type="submission" date="2024-10" db="EMBL/GenBank/DDBJ databases">
        <title>The Natural Products Discovery Center: Release of the First 8490 Sequenced Strains for Exploring Actinobacteria Biosynthetic Diversity.</title>
        <authorList>
            <person name="Kalkreuter E."/>
            <person name="Kautsar S.A."/>
            <person name="Yang D."/>
            <person name="Bader C.D."/>
            <person name="Teijaro C.N."/>
            <person name="Fluegel L."/>
            <person name="Davis C.M."/>
            <person name="Simpson J.R."/>
            <person name="Lauterbach L."/>
            <person name="Steele A.D."/>
            <person name="Gui C."/>
            <person name="Meng S."/>
            <person name="Li G."/>
            <person name="Viehrig K."/>
            <person name="Ye F."/>
            <person name="Su P."/>
            <person name="Kiefer A.F."/>
            <person name="Nichols A."/>
            <person name="Cepeda A.J."/>
            <person name="Yan W."/>
            <person name="Fan B."/>
            <person name="Jiang Y."/>
            <person name="Adhikari A."/>
            <person name="Zheng C.-J."/>
            <person name="Schuster L."/>
            <person name="Cowan T.M."/>
            <person name="Smanski M.J."/>
            <person name="Chevrette M.G."/>
            <person name="De Carvalho L.P.S."/>
            <person name="Shen B."/>
        </authorList>
    </citation>
    <scope>NUCLEOTIDE SEQUENCE [LARGE SCALE GENOMIC DNA]</scope>
    <source>
        <strain evidence="4 5">NPDC049639</strain>
    </source>
</reference>
<proteinExistence type="predicted"/>
<evidence type="ECO:0000313" key="5">
    <source>
        <dbReference type="Proteomes" id="UP001612915"/>
    </source>
</evidence>
<name>A0ABW8AS90_9ACTN</name>
<dbReference type="Gene3D" id="3.40.630.30">
    <property type="match status" value="1"/>
</dbReference>
<dbReference type="SMART" id="SM00881">
    <property type="entry name" value="CoA_binding"/>
    <property type="match status" value="1"/>
</dbReference>
<dbReference type="Gene3D" id="3.40.50.261">
    <property type="entry name" value="Succinyl-CoA synthetase domains"/>
    <property type="match status" value="2"/>
</dbReference>
<keyword evidence="4" id="KW-0808">Transferase</keyword>
<feature type="domain" description="ATP-grasp" evidence="2">
    <location>
        <begin position="686"/>
        <end position="888"/>
    </location>
</feature>
<accession>A0ABW8AS90</accession>
<keyword evidence="4" id="KW-0012">Acyltransferase</keyword>
<keyword evidence="1" id="KW-0547">Nucleotide-binding</keyword>
<dbReference type="Pfam" id="PF13380">
    <property type="entry name" value="CoA_binding_2"/>
    <property type="match status" value="1"/>
</dbReference>
<dbReference type="InterPro" id="IPR003781">
    <property type="entry name" value="CoA-bd"/>
</dbReference>
<dbReference type="PROSITE" id="PS51186">
    <property type="entry name" value="GNAT"/>
    <property type="match status" value="1"/>
</dbReference>
<evidence type="ECO:0000256" key="1">
    <source>
        <dbReference type="PROSITE-ProRule" id="PRU00409"/>
    </source>
</evidence>
<dbReference type="Pfam" id="PF13549">
    <property type="entry name" value="ATP-grasp_5"/>
    <property type="match status" value="1"/>
</dbReference>
<dbReference type="PANTHER" id="PTHR42793">
    <property type="entry name" value="COA BINDING DOMAIN CONTAINING PROTEIN"/>
    <property type="match status" value="1"/>
</dbReference>
<dbReference type="InterPro" id="IPR016181">
    <property type="entry name" value="Acyl_CoA_acyltransferase"/>
</dbReference>
<sequence>MDEAEDEAEVEVVDPGAPYPAHWEADVVLRDGATAHLRPIAPRDAKGLQEFHDEQSSESVYMRFFAPMPHLSDRDAERFARVDHHDRVAFVVTVGDKIAGIGRYDTLSEGVAEVAFNIADVHQGRGLGSVLLEHLAAAARETGIHTFHAEVLPQNRKMVSVFTDAGYEVRSHFDDGVISLEFAVEETERSLAVMEAREHRAEALSMQHLFTPASVAIIGPSRSPGTVGHRLLADLLEGGYTGRLHVVHRKADSVLGVPAVRRITHLKERIDLAVVAVPAEEVVGVVRDCARAGVRGLVVVSSGFAESGPEGAERQRKVVALARANGMRVVGPNSWGVINAADDVRLNVSLVPEMLNSGHLGLFSQSGGLSVAVLDAMSRRGLGLSTFLSAGNRADVSGNDCMQYWEEDEATTVVGLYLESFGNPRKFSRIARRLARQKPVIVVKSGSSGVGLPPGHEVRPSIAPREAIDSMLRQSGCIRVATIPQMLDVAQLLLHQPLPRGPRVGVVGNSDALGTLIADACASWQLEVVHMPLALHPQAGPEEFRKALKAAFTHPDVDAVVAAFIPPIATQADDVARVLSDVAGRSQIPLVACFLGTRGIAPALARGRRVVPSYPTPEEAVRALARATRYAAWRERDPGHRVEPAGIHLDAARKLVTTWLADLDRPEAGSLDVPGWDGVLDPARVTQLLAAFGVRVWPETVVRDPEEAVEAATRIGYPVVLKTTEPHLRHRVDLGGVRLDIADDDELRADVHQMQRSAGTAGSTMVVQAMAPTGVACVVRTAEDPLFGPVVSFGLGGDASELLGDVAHRIPPLTDVDVADLVRSVRAAPKLFGHRGATPVDVRALEDLIARISVLADELPEVADLELNPVVVSENGLAVLNAYVRLARPALRADAGRRELPGMTGWDHA</sequence>
<dbReference type="InterPro" id="IPR016102">
    <property type="entry name" value="Succinyl-CoA_synth-like"/>
</dbReference>
<dbReference type="Gene3D" id="3.30.470.20">
    <property type="entry name" value="ATP-grasp fold, B domain"/>
    <property type="match status" value="1"/>
</dbReference>
<gene>
    <name evidence="4" type="ORF">ACIB24_19460</name>
</gene>
<dbReference type="Pfam" id="PF00583">
    <property type="entry name" value="Acetyltransf_1"/>
    <property type="match status" value="1"/>
</dbReference>